<reference evidence="3 4" key="1">
    <citation type="journal article" date="2015" name="Nature">
        <title>rRNA introns, odd ribosomes, and small enigmatic genomes across a large radiation of phyla.</title>
        <authorList>
            <person name="Brown C.T."/>
            <person name="Hug L.A."/>
            <person name="Thomas B.C."/>
            <person name="Sharon I."/>
            <person name="Castelle C.J."/>
            <person name="Singh A."/>
            <person name="Wilkins M.J."/>
            <person name="Williams K.H."/>
            <person name="Banfield J.F."/>
        </authorList>
    </citation>
    <scope>NUCLEOTIDE SEQUENCE [LARGE SCALE GENOMIC DNA]</scope>
</reference>
<feature type="chain" id="PRO_5002540827" evidence="2">
    <location>
        <begin position="19"/>
        <end position="115"/>
    </location>
</feature>
<protein>
    <submittedName>
        <fullName evidence="3">Uncharacterized protein</fullName>
    </submittedName>
</protein>
<dbReference type="EMBL" id="LCRM01000074">
    <property type="protein sequence ID" value="KKW34466.1"/>
    <property type="molecule type" value="Genomic_DNA"/>
</dbReference>
<sequence length="115" mass="12629">MNKIIALGLLLIPTLALAQQDVKYIIDNIVVAGIIRSLIALFFSLAALYFIWGLVKFINKSGEDKEREGGRQMMIYGIIALAVMVSVWGLVTVVVNTFFPGGYSSLPQPKIPTFP</sequence>
<comment type="caution">
    <text evidence="3">The sequence shown here is derived from an EMBL/GenBank/DDBJ whole genome shotgun (WGS) entry which is preliminary data.</text>
</comment>
<evidence type="ECO:0000256" key="2">
    <source>
        <dbReference type="SAM" id="SignalP"/>
    </source>
</evidence>
<keyword evidence="1" id="KW-0472">Membrane</keyword>
<dbReference type="Pfam" id="PF18895">
    <property type="entry name" value="T4SS_pilin"/>
    <property type="match status" value="1"/>
</dbReference>
<evidence type="ECO:0000313" key="3">
    <source>
        <dbReference type="EMBL" id="KKW34466.1"/>
    </source>
</evidence>
<name>A0A0G1XU05_9BACT</name>
<feature type="transmembrane region" description="Helical" evidence="1">
    <location>
        <begin position="75"/>
        <end position="99"/>
    </location>
</feature>
<organism evidence="3 4">
    <name type="scientific">Candidatus Giovannonibacteria bacterium GW2011_GWA2_53_7</name>
    <dbReference type="NCBI Taxonomy" id="1618650"/>
    <lineage>
        <taxon>Bacteria</taxon>
        <taxon>Candidatus Giovannoniibacteriota</taxon>
    </lineage>
</organism>
<keyword evidence="2" id="KW-0732">Signal</keyword>
<evidence type="ECO:0000313" key="4">
    <source>
        <dbReference type="Proteomes" id="UP000034290"/>
    </source>
</evidence>
<proteinExistence type="predicted"/>
<dbReference type="AlphaFoldDB" id="A0A0G1XU05"/>
<keyword evidence="1" id="KW-1133">Transmembrane helix</keyword>
<feature type="transmembrane region" description="Helical" evidence="1">
    <location>
        <begin position="34"/>
        <end position="55"/>
    </location>
</feature>
<feature type="signal peptide" evidence="2">
    <location>
        <begin position="1"/>
        <end position="18"/>
    </location>
</feature>
<gene>
    <name evidence="3" type="ORF">UY81_C0074G0011</name>
</gene>
<evidence type="ECO:0000256" key="1">
    <source>
        <dbReference type="SAM" id="Phobius"/>
    </source>
</evidence>
<dbReference type="InterPro" id="IPR043993">
    <property type="entry name" value="T4SS_pilin"/>
</dbReference>
<dbReference type="Proteomes" id="UP000034290">
    <property type="component" value="Unassembled WGS sequence"/>
</dbReference>
<keyword evidence="1" id="KW-0812">Transmembrane</keyword>
<accession>A0A0G1XU05</accession>